<dbReference type="PANTHER" id="PTHR48079">
    <property type="entry name" value="PROTEIN YEEZ"/>
    <property type="match status" value="1"/>
</dbReference>
<evidence type="ECO:0000313" key="3">
    <source>
        <dbReference type="Proteomes" id="UP000295689"/>
    </source>
</evidence>
<dbReference type="InterPro" id="IPR051783">
    <property type="entry name" value="NAD(P)-dependent_oxidoreduct"/>
</dbReference>
<proteinExistence type="predicted"/>
<dbReference type="Gene3D" id="3.40.50.720">
    <property type="entry name" value="NAD(P)-binding Rossmann-like Domain"/>
    <property type="match status" value="1"/>
</dbReference>
<feature type="domain" description="NAD(P)-binding" evidence="1">
    <location>
        <begin position="8"/>
        <end position="155"/>
    </location>
</feature>
<dbReference type="AlphaFoldDB" id="A0A4R2B7V3"/>
<dbReference type="Proteomes" id="UP000295689">
    <property type="component" value="Unassembled WGS sequence"/>
</dbReference>
<evidence type="ECO:0000313" key="2">
    <source>
        <dbReference type="EMBL" id="TCN22403.1"/>
    </source>
</evidence>
<dbReference type="RefSeq" id="WP_132010259.1">
    <property type="nucleotide sequence ID" value="NZ_JABUHM010000013.1"/>
</dbReference>
<name>A0A4R2B7V3_9BACI</name>
<gene>
    <name evidence="2" type="ORF">EV146_111246</name>
</gene>
<evidence type="ECO:0000259" key="1">
    <source>
        <dbReference type="Pfam" id="PF13460"/>
    </source>
</evidence>
<reference evidence="2 3" key="1">
    <citation type="journal article" date="2015" name="Stand. Genomic Sci.">
        <title>Genomic Encyclopedia of Bacterial and Archaeal Type Strains, Phase III: the genomes of soil and plant-associated and newly described type strains.</title>
        <authorList>
            <person name="Whitman W.B."/>
            <person name="Woyke T."/>
            <person name="Klenk H.P."/>
            <person name="Zhou Y."/>
            <person name="Lilburn T.G."/>
            <person name="Beck B.J."/>
            <person name="De Vos P."/>
            <person name="Vandamme P."/>
            <person name="Eisen J.A."/>
            <person name="Garrity G."/>
            <person name="Hugenholtz P."/>
            <person name="Kyrpides N.C."/>
        </authorList>
    </citation>
    <scope>NUCLEOTIDE SEQUENCE [LARGE SCALE GENOMIC DNA]</scope>
    <source>
        <strain evidence="2 3">CV53</strain>
    </source>
</reference>
<dbReference type="PANTHER" id="PTHR48079:SF6">
    <property type="entry name" value="NAD(P)-BINDING DOMAIN-CONTAINING PROTEIN-RELATED"/>
    <property type="match status" value="1"/>
</dbReference>
<dbReference type="GO" id="GO:0005737">
    <property type="term" value="C:cytoplasm"/>
    <property type="evidence" value="ECO:0007669"/>
    <property type="project" value="TreeGrafter"/>
</dbReference>
<dbReference type="SUPFAM" id="SSF51735">
    <property type="entry name" value="NAD(P)-binding Rossmann-fold domains"/>
    <property type="match status" value="1"/>
</dbReference>
<protein>
    <submittedName>
        <fullName evidence="2">Nucleoside-diphosphate-sugar epimerase</fullName>
    </submittedName>
</protein>
<dbReference type="InterPro" id="IPR036291">
    <property type="entry name" value="NAD(P)-bd_dom_sf"/>
</dbReference>
<dbReference type="InterPro" id="IPR016040">
    <property type="entry name" value="NAD(P)-bd_dom"/>
</dbReference>
<organism evidence="2 3">
    <name type="scientific">Mesobacillus foraminis</name>
    <dbReference type="NCBI Taxonomy" id="279826"/>
    <lineage>
        <taxon>Bacteria</taxon>
        <taxon>Bacillati</taxon>
        <taxon>Bacillota</taxon>
        <taxon>Bacilli</taxon>
        <taxon>Bacillales</taxon>
        <taxon>Bacillaceae</taxon>
        <taxon>Mesobacillus</taxon>
    </lineage>
</organism>
<accession>A0A4R2B7V3</accession>
<keyword evidence="3" id="KW-1185">Reference proteome</keyword>
<dbReference type="Pfam" id="PF13460">
    <property type="entry name" value="NAD_binding_10"/>
    <property type="match status" value="1"/>
</dbReference>
<dbReference type="EMBL" id="SLVV01000011">
    <property type="protein sequence ID" value="TCN22403.1"/>
    <property type="molecule type" value="Genomic_DNA"/>
</dbReference>
<sequence>MKKALVLGASGGMGYSIVRELSYRGMEVIAFARNRPKLDRLFNDFPNVQIRTGDLSVMEDIQMAAKGVDVIFQAANIPYAEWEGNLGRLMENIVSAAQSQSAKLAIVENIYAYGRSSGNKVKETFPKNPHTKKGRIRLEIENFIKKSEVDAVIAHFPDFYGPNVENSILHYTLSSMVKNKNALYVGNQQTPREFIFTPDGGKAIVNLAMNDRTYGQNWNIPGHSVITGEELIKEIREITPCKKRVYTVSKSMIRLLGLFDRNMREAVEMYYLNEEPVVLDGEKYETAIGPLPRTPYKDGLRQTIHFMRNQIQK</sequence>
<dbReference type="GO" id="GO:0004029">
    <property type="term" value="F:aldehyde dehydrogenase (NAD+) activity"/>
    <property type="evidence" value="ECO:0007669"/>
    <property type="project" value="TreeGrafter"/>
</dbReference>
<comment type="caution">
    <text evidence="2">The sequence shown here is derived from an EMBL/GenBank/DDBJ whole genome shotgun (WGS) entry which is preliminary data.</text>
</comment>